<keyword evidence="1" id="KW-1133">Transmembrane helix</keyword>
<keyword evidence="3" id="KW-1185">Reference proteome</keyword>
<protein>
    <submittedName>
        <fullName evidence="2">Uncharacterized protein</fullName>
    </submittedName>
</protein>
<accession>A0A3D9G2H1</accession>
<keyword evidence="1" id="KW-0472">Membrane</keyword>
<feature type="transmembrane region" description="Helical" evidence="1">
    <location>
        <begin position="12"/>
        <end position="36"/>
    </location>
</feature>
<organism evidence="2 3">
    <name type="scientific">Flavobacterium cutihirudinis</name>
    <dbReference type="NCBI Taxonomy" id="1265740"/>
    <lineage>
        <taxon>Bacteria</taxon>
        <taxon>Pseudomonadati</taxon>
        <taxon>Bacteroidota</taxon>
        <taxon>Flavobacteriia</taxon>
        <taxon>Flavobacteriales</taxon>
        <taxon>Flavobacteriaceae</taxon>
        <taxon>Flavobacterium</taxon>
    </lineage>
</organism>
<evidence type="ECO:0000313" key="3">
    <source>
        <dbReference type="Proteomes" id="UP000257004"/>
    </source>
</evidence>
<gene>
    <name evidence="2" type="ORF">BD847_0702</name>
</gene>
<name>A0A3D9G2H1_9FLAO</name>
<dbReference type="EMBL" id="QRDQ01000007">
    <property type="protein sequence ID" value="RED26777.1"/>
    <property type="molecule type" value="Genomic_DNA"/>
</dbReference>
<comment type="caution">
    <text evidence="2">The sequence shown here is derived from an EMBL/GenBank/DDBJ whole genome shotgun (WGS) entry which is preliminary data.</text>
</comment>
<reference evidence="2 3" key="1">
    <citation type="submission" date="2018-07" db="EMBL/GenBank/DDBJ databases">
        <title>Genomic Encyclopedia of Archaeal and Bacterial Type Strains, Phase II (KMG-II): from individual species to whole genera.</title>
        <authorList>
            <person name="Goeker M."/>
        </authorList>
    </citation>
    <scope>NUCLEOTIDE SEQUENCE [LARGE SCALE GENOMIC DNA]</scope>
    <source>
        <strain evidence="2 3">DSM 25795</strain>
    </source>
</reference>
<keyword evidence="1" id="KW-0812">Transmembrane</keyword>
<sequence length="47" mass="5481">MNLRKSKATLISFYKLIFGFLYLLIDNAFTGVIFYYKTPLAVILVFI</sequence>
<dbReference type="Proteomes" id="UP000257004">
    <property type="component" value="Unassembled WGS sequence"/>
</dbReference>
<evidence type="ECO:0000256" key="1">
    <source>
        <dbReference type="SAM" id="Phobius"/>
    </source>
</evidence>
<evidence type="ECO:0000313" key="2">
    <source>
        <dbReference type="EMBL" id="RED26777.1"/>
    </source>
</evidence>
<dbReference type="AlphaFoldDB" id="A0A3D9G2H1"/>
<proteinExistence type="predicted"/>